<gene>
    <name evidence="2" type="ORF">CGS55_11815</name>
    <name evidence="3" type="ORF">CGS56_12090</name>
    <name evidence="4" type="ORF">DWZ04_02570</name>
    <name evidence="1" type="ORF">GKE10_04425</name>
</gene>
<dbReference type="SUPFAM" id="SSF52540">
    <property type="entry name" value="P-loop containing nucleoside triphosphate hydrolases"/>
    <property type="match status" value="1"/>
</dbReference>
<reference evidence="4 7" key="3">
    <citation type="submission" date="2018-08" db="EMBL/GenBank/DDBJ databases">
        <title>A genome reference for cultivated species of the human gut microbiota.</title>
        <authorList>
            <person name="Zou Y."/>
            <person name="Xue W."/>
            <person name="Luo G."/>
        </authorList>
    </citation>
    <scope>NUCLEOTIDE SEQUENCE [LARGE SCALE GENOMIC DNA]</scope>
    <source>
        <strain evidence="4 7">AF29-11BH</strain>
    </source>
</reference>
<dbReference type="EMBL" id="QVEW01000002">
    <property type="protein sequence ID" value="RGC00790.1"/>
    <property type="molecule type" value="Genomic_DNA"/>
</dbReference>
<protein>
    <recommendedName>
        <fullName evidence="9">NadR/Ttd14 AAA domain-containing protein</fullName>
    </recommendedName>
</protein>
<evidence type="ECO:0000313" key="7">
    <source>
        <dbReference type="Proteomes" id="UP000260783"/>
    </source>
</evidence>
<dbReference type="Gene3D" id="3.40.50.300">
    <property type="entry name" value="P-loop containing nucleotide triphosphate hydrolases"/>
    <property type="match status" value="1"/>
</dbReference>
<organism evidence="3 6">
    <name type="scientific">Faecalibacterium prausnitzii</name>
    <dbReference type="NCBI Taxonomy" id="853"/>
    <lineage>
        <taxon>Bacteria</taxon>
        <taxon>Bacillati</taxon>
        <taxon>Bacillota</taxon>
        <taxon>Clostridia</taxon>
        <taxon>Eubacteriales</taxon>
        <taxon>Oscillospiraceae</taxon>
        <taxon>Faecalibacterium</taxon>
    </lineage>
</organism>
<dbReference type="GeneID" id="75068391"/>
<evidence type="ECO:0000313" key="6">
    <source>
        <dbReference type="Proteomes" id="UP000220157"/>
    </source>
</evidence>
<evidence type="ECO:0008006" key="9">
    <source>
        <dbReference type="Google" id="ProtNLM"/>
    </source>
</evidence>
<reference evidence="3" key="2">
    <citation type="submission" date="2017-07" db="EMBL/GenBank/DDBJ databases">
        <authorList>
            <person name="Sun Z.S."/>
            <person name="Albrecht U."/>
            <person name="Echele G."/>
            <person name="Lee C.C."/>
        </authorList>
    </citation>
    <scope>NUCLEOTIDE SEQUENCE</scope>
    <source>
        <strain evidence="2">CNCM I 4546</strain>
        <strain evidence="3">CNCM I 4573</strain>
    </source>
</reference>
<name>A0A2A7A6W7_9FIRM</name>
<reference evidence="1 8" key="4">
    <citation type="journal article" date="2019" name="Nat. Med.">
        <title>A library of human gut bacterial isolates paired with longitudinal multiomics data enables mechanistic microbiome research.</title>
        <authorList>
            <person name="Poyet M."/>
            <person name="Groussin M."/>
            <person name="Gibbons S.M."/>
            <person name="Avila-Pacheco J."/>
            <person name="Jiang X."/>
            <person name="Kearney S.M."/>
            <person name="Perrotta A.R."/>
            <person name="Berdy B."/>
            <person name="Zhao S."/>
            <person name="Lieberman T.D."/>
            <person name="Swanson P.K."/>
            <person name="Smith M."/>
            <person name="Roesemann S."/>
            <person name="Alexander J.E."/>
            <person name="Rich S.A."/>
            <person name="Livny J."/>
            <person name="Vlamakis H."/>
            <person name="Clish C."/>
            <person name="Bullock K."/>
            <person name="Deik A."/>
            <person name="Scott J."/>
            <person name="Pierce K.A."/>
            <person name="Xavier R.J."/>
            <person name="Alm E.J."/>
        </authorList>
    </citation>
    <scope>NUCLEOTIDE SEQUENCE [LARGE SCALE GENOMIC DNA]</scope>
    <source>
        <strain evidence="1 8">BIOML-B1</strain>
    </source>
</reference>
<dbReference type="Proteomes" id="UP000462091">
    <property type="component" value="Unassembled WGS sequence"/>
</dbReference>
<dbReference type="Proteomes" id="UP000220157">
    <property type="component" value="Unassembled WGS sequence"/>
</dbReference>
<reference evidence="5 6" key="1">
    <citation type="journal article" date="2017" name="Front. Microbiol.">
        <title>New Insights into the Diversity of the Genus Faecalibacterium.</title>
        <authorList>
            <person name="Benevides L."/>
            <person name="Burman S."/>
            <person name="Martin R."/>
            <person name="Robert V."/>
            <person name="Thomas M."/>
            <person name="Miquel S."/>
            <person name="Chain F."/>
            <person name="Sokol H."/>
            <person name="Bermudez-Humaran L.G."/>
            <person name="Morrison M."/>
            <person name="Langella P."/>
            <person name="Azevedo V.A."/>
            <person name="Chatel J.M."/>
            <person name="Soares S."/>
        </authorList>
    </citation>
    <scope>NUCLEOTIDE SEQUENCE [LARGE SCALE GENOMIC DNA]</scope>
    <source>
        <strain evidence="2 5">CNCM I 4546</strain>
        <strain evidence="3 6">CNCM I 4573</strain>
    </source>
</reference>
<dbReference type="InterPro" id="IPR027417">
    <property type="entry name" value="P-loop_NTPase"/>
</dbReference>
<evidence type="ECO:0000313" key="8">
    <source>
        <dbReference type="Proteomes" id="UP000462091"/>
    </source>
</evidence>
<evidence type="ECO:0000313" key="4">
    <source>
        <dbReference type="EMBL" id="RGC00790.1"/>
    </source>
</evidence>
<comment type="caution">
    <text evidence="3">The sequence shown here is derived from an EMBL/GenBank/DDBJ whole genome shotgun (WGS) entry which is preliminary data.</text>
</comment>
<dbReference type="EMBL" id="NMTV01000065">
    <property type="protein sequence ID" value="PDX71855.1"/>
    <property type="molecule type" value="Genomic_DNA"/>
</dbReference>
<dbReference type="EMBL" id="NMTW01000045">
    <property type="protein sequence ID" value="PDX74904.1"/>
    <property type="molecule type" value="Genomic_DNA"/>
</dbReference>
<dbReference type="RefSeq" id="WP_005923871.1">
    <property type="nucleotide sequence ID" value="NZ_CABKNH010000004.1"/>
</dbReference>
<accession>A0A2A7A6W7</accession>
<evidence type="ECO:0000313" key="1">
    <source>
        <dbReference type="EMBL" id="MSC51168.1"/>
    </source>
</evidence>
<dbReference type="Proteomes" id="UP000219901">
    <property type="component" value="Unassembled WGS sequence"/>
</dbReference>
<proteinExistence type="predicted"/>
<evidence type="ECO:0000313" key="5">
    <source>
        <dbReference type="Proteomes" id="UP000219901"/>
    </source>
</evidence>
<dbReference type="EMBL" id="WKQM01000006">
    <property type="protein sequence ID" value="MSC51168.1"/>
    <property type="molecule type" value="Genomic_DNA"/>
</dbReference>
<dbReference type="AlphaFoldDB" id="A0A2A7A6W7"/>
<dbReference type="Proteomes" id="UP000260783">
    <property type="component" value="Unassembled WGS sequence"/>
</dbReference>
<evidence type="ECO:0000313" key="2">
    <source>
        <dbReference type="EMBL" id="PDX71855.1"/>
    </source>
</evidence>
<evidence type="ECO:0000313" key="3">
    <source>
        <dbReference type="EMBL" id="PDX74904.1"/>
    </source>
</evidence>
<sequence>MILSLQGCMAVGKTTAARYLEQHCQQVQVCFEDNAAVLAEIKQRGLNKNSYADYLEIQRLFLRNELRRGQKAKKYPHAVMDFGAEEIEFYTLNYPKSRGLEWKIEAIRQALAPELAAVQACMPEHILFLDASEAVLRARKAGDTTRSREFFAYYLNHLLPLKREWFREKKNVTFLSTDGLTARQVGEKVKHWCEQYI</sequence>